<proteinExistence type="predicted"/>
<organism evidence="3">
    <name type="scientific">Singulisphaera sp. Ch08</name>
    <dbReference type="NCBI Taxonomy" id="3120278"/>
    <lineage>
        <taxon>Bacteria</taxon>
        <taxon>Pseudomonadati</taxon>
        <taxon>Planctomycetota</taxon>
        <taxon>Planctomycetia</taxon>
        <taxon>Isosphaerales</taxon>
        <taxon>Isosphaeraceae</taxon>
        <taxon>Singulisphaera</taxon>
    </lineage>
</organism>
<name>A0AAU7CJN1_9BACT</name>
<protein>
    <submittedName>
        <fullName evidence="3">Uncharacterized protein</fullName>
    </submittedName>
</protein>
<evidence type="ECO:0000313" key="3">
    <source>
        <dbReference type="EMBL" id="XBH05455.1"/>
    </source>
</evidence>
<dbReference type="AlphaFoldDB" id="A0AAU7CJN1"/>
<evidence type="ECO:0000256" key="2">
    <source>
        <dbReference type="SAM" id="Phobius"/>
    </source>
</evidence>
<reference evidence="3" key="1">
    <citation type="submission" date="2024-05" db="EMBL/GenBank/DDBJ databases">
        <title>Planctomycetes of the genus Singulisphaera possess chitinolytic capabilities.</title>
        <authorList>
            <person name="Ivanova A."/>
        </authorList>
    </citation>
    <scope>NUCLEOTIDE SEQUENCE</scope>
    <source>
        <strain evidence="3">Ch08T</strain>
    </source>
</reference>
<dbReference type="RefSeq" id="WP_406698276.1">
    <property type="nucleotide sequence ID" value="NZ_CP155447.1"/>
</dbReference>
<evidence type="ECO:0000256" key="1">
    <source>
        <dbReference type="SAM" id="Coils"/>
    </source>
</evidence>
<sequence>MSEARIEERLERLEEANARARRECQRWRRGGLLALVGVTILAVGGAASKSWPTIEAKEFILRDPDGLARATLALRPDGTPGLALFDKQGQVRLSLDLDLNDAPGVNLYGQDGAMRAAVAIRPDGTPGIGLFDKLRRPRLSLDLGMDEAAGVNVFGDGGLLRAALAIRPDGTPGLGLFDRQGQVVQSFDLGPDAEPAQPQPEVK</sequence>
<dbReference type="EMBL" id="CP155447">
    <property type="protein sequence ID" value="XBH05455.1"/>
    <property type="molecule type" value="Genomic_DNA"/>
</dbReference>
<feature type="coiled-coil region" evidence="1">
    <location>
        <begin position="3"/>
        <end position="30"/>
    </location>
</feature>
<feature type="transmembrane region" description="Helical" evidence="2">
    <location>
        <begin position="31"/>
        <end position="51"/>
    </location>
</feature>
<gene>
    <name evidence="3" type="ORF">V5E97_05400</name>
</gene>
<keyword evidence="2" id="KW-0812">Transmembrane</keyword>
<keyword evidence="1" id="KW-0175">Coiled coil</keyword>
<accession>A0AAU7CJN1</accession>
<keyword evidence="2" id="KW-1133">Transmembrane helix</keyword>
<keyword evidence="2" id="KW-0472">Membrane</keyword>